<organism evidence="1">
    <name type="scientific">Anguilla anguilla</name>
    <name type="common">European freshwater eel</name>
    <name type="synonym">Muraena anguilla</name>
    <dbReference type="NCBI Taxonomy" id="7936"/>
    <lineage>
        <taxon>Eukaryota</taxon>
        <taxon>Metazoa</taxon>
        <taxon>Chordata</taxon>
        <taxon>Craniata</taxon>
        <taxon>Vertebrata</taxon>
        <taxon>Euteleostomi</taxon>
        <taxon>Actinopterygii</taxon>
        <taxon>Neopterygii</taxon>
        <taxon>Teleostei</taxon>
        <taxon>Anguilliformes</taxon>
        <taxon>Anguillidae</taxon>
        <taxon>Anguilla</taxon>
    </lineage>
</organism>
<reference evidence="1" key="2">
    <citation type="journal article" date="2015" name="Fish Shellfish Immunol.">
        <title>Early steps in the European eel (Anguilla anguilla)-Vibrio vulnificus interaction in the gills: Role of the RtxA13 toxin.</title>
        <authorList>
            <person name="Callol A."/>
            <person name="Pajuelo D."/>
            <person name="Ebbesson L."/>
            <person name="Teles M."/>
            <person name="MacKenzie S."/>
            <person name="Amaro C."/>
        </authorList>
    </citation>
    <scope>NUCLEOTIDE SEQUENCE</scope>
</reference>
<dbReference type="AlphaFoldDB" id="A0A0E9V8D4"/>
<sequence>MKLSFIVQRHVCHVKVGL</sequence>
<dbReference type="EMBL" id="GBXM01034208">
    <property type="protein sequence ID" value="JAH74369.1"/>
    <property type="molecule type" value="Transcribed_RNA"/>
</dbReference>
<name>A0A0E9V8D4_ANGAN</name>
<evidence type="ECO:0000313" key="1">
    <source>
        <dbReference type="EMBL" id="JAH74369.1"/>
    </source>
</evidence>
<proteinExistence type="predicted"/>
<reference evidence="1" key="1">
    <citation type="submission" date="2014-11" db="EMBL/GenBank/DDBJ databases">
        <authorList>
            <person name="Amaro Gonzalez C."/>
        </authorList>
    </citation>
    <scope>NUCLEOTIDE SEQUENCE</scope>
</reference>
<protein>
    <submittedName>
        <fullName evidence="1">Uncharacterized protein</fullName>
    </submittedName>
</protein>
<accession>A0A0E9V8D4</accession>